<proteinExistence type="predicted"/>
<reference evidence="1" key="1">
    <citation type="submission" date="2018-04" db="EMBL/GenBank/DDBJ databases">
        <title>Whole genome sequencing of Hypsizygus marmoreus.</title>
        <authorList>
            <person name="Choi I.-G."/>
            <person name="Min B."/>
            <person name="Kim J.-G."/>
            <person name="Kim S."/>
            <person name="Oh Y.-L."/>
            <person name="Kong W.-S."/>
            <person name="Park H."/>
            <person name="Jeong J."/>
            <person name="Song E.-S."/>
        </authorList>
    </citation>
    <scope>NUCLEOTIDE SEQUENCE [LARGE SCALE GENOMIC DNA]</scope>
    <source>
        <strain evidence="1">51987-8</strain>
    </source>
</reference>
<dbReference type="InParanoid" id="A0A369KEG5"/>
<protein>
    <submittedName>
        <fullName evidence="1">Uncharacterized protein</fullName>
    </submittedName>
</protein>
<gene>
    <name evidence="1" type="ORF">Hypma_012338</name>
</gene>
<accession>A0A369KEG5</accession>
<comment type="caution">
    <text evidence="1">The sequence shown here is derived from an EMBL/GenBank/DDBJ whole genome shotgun (WGS) entry which is preliminary data.</text>
</comment>
<dbReference type="Gene3D" id="2.130.10.10">
    <property type="entry name" value="YVTN repeat-like/Quinoprotein amine dehydrogenase"/>
    <property type="match status" value="1"/>
</dbReference>
<name>A0A369KEG5_HYPMA</name>
<dbReference type="AlphaFoldDB" id="A0A369KEG5"/>
<dbReference type="InterPro" id="IPR036322">
    <property type="entry name" value="WD40_repeat_dom_sf"/>
</dbReference>
<sequence>MSISPPTCICQTRAAVALHVKLGAAEVFAGCDARYDFLEVRDMTTFDFASLTSTYGEAVEGLAFDPYHRRLAGVGAGCLNVYDMDINSQLMLLQTTPKRPFIPQNVAFFDSGKNVVVCFLESHKTIAYKVDPWSIKWLHQLPTHIGNASLSIDKCTLIVSNLKDGIDTYFLPPCQLLRSFCHPISCNILLSVCSTQDGTLMLAGSDDGSPCLFDLRLGMLTQTLPHSHSGLVQAVTAYSHNGYYLLVTGASDICSTTNIKVWAESKFLGKPTHTSTTQESISILLSLAGHCSSVGFDCDADAHVTDSGTASSHLTNPHADIKMAVSKVVAASESVSVSKAVAHYIPLQD</sequence>
<evidence type="ECO:0000313" key="2">
    <source>
        <dbReference type="Proteomes" id="UP000076154"/>
    </source>
</evidence>
<keyword evidence="2" id="KW-1185">Reference proteome</keyword>
<dbReference type="SUPFAM" id="SSF50978">
    <property type="entry name" value="WD40 repeat-like"/>
    <property type="match status" value="1"/>
</dbReference>
<dbReference type="Proteomes" id="UP000076154">
    <property type="component" value="Unassembled WGS sequence"/>
</dbReference>
<organism evidence="1 2">
    <name type="scientific">Hypsizygus marmoreus</name>
    <name type="common">White beech mushroom</name>
    <name type="synonym">Agaricus marmoreus</name>
    <dbReference type="NCBI Taxonomy" id="39966"/>
    <lineage>
        <taxon>Eukaryota</taxon>
        <taxon>Fungi</taxon>
        <taxon>Dikarya</taxon>
        <taxon>Basidiomycota</taxon>
        <taxon>Agaricomycotina</taxon>
        <taxon>Agaricomycetes</taxon>
        <taxon>Agaricomycetidae</taxon>
        <taxon>Agaricales</taxon>
        <taxon>Tricholomatineae</taxon>
        <taxon>Lyophyllaceae</taxon>
        <taxon>Hypsizygus</taxon>
    </lineage>
</organism>
<evidence type="ECO:0000313" key="1">
    <source>
        <dbReference type="EMBL" id="RDB30173.1"/>
    </source>
</evidence>
<dbReference type="InterPro" id="IPR015943">
    <property type="entry name" value="WD40/YVTN_repeat-like_dom_sf"/>
</dbReference>
<dbReference type="EMBL" id="LUEZ02000007">
    <property type="protein sequence ID" value="RDB30173.1"/>
    <property type="molecule type" value="Genomic_DNA"/>
</dbReference>
<dbReference type="OrthoDB" id="3238562at2759"/>